<dbReference type="WBParaSite" id="PDA_v2.g18406.t1">
    <property type="protein sequence ID" value="PDA_v2.g18406.t1"/>
    <property type="gene ID" value="PDA_v2.g18406"/>
</dbReference>
<accession>A0A914PQM6</accession>
<evidence type="ECO:0000313" key="2">
    <source>
        <dbReference type="Proteomes" id="UP000887578"/>
    </source>
</evidence>
<dbReference type="Gene3D" id="1.25.40.420">
    <property type="match status" value="1"/>
</dbReference>
<evidence type="ECO:0000259" key="1">
    <source>
        <dbReference type="PROSITE" id="PS50097"/>
    </source>
</evidence>
<reference evidence="3" key="1">
    <citation type="submission" date="2022-11" db="UniProtKB">
        <authorList>
            <consortium name="WormBaseParasite"/>
        </authorList>
    </citation>
    <scope>IDENTIFICATION</scope>
</reference>
<dbReference type="PANTHER" id="PTHR45774:SF3">
    <property type="entry name" value="BTB (POZ) DOMAIN-CONTAINING 2B-RELATED"/>
    <property type="match status" value="1"/>
</dbReference>
<evidence type="ECO:0000313" key="3">
    <source>
        <dbReference type="WBParaSite" id="PDA_v2.g18406.t1"/>
    </source>
</evidence>
<dbReference type="Gene3D" id="3.30.710.10">
    <property type="entry name" value="Potassium Channel Kv1.1, Chain A"/>
    <property type="match status" value="1"/>
</dbReference>
<dbReference type="Pfam" id="PF00651">
    <property type="entry name" value="BTB"/>
    <property type="match status" value="1"/>
</dbReference>
<dbReference type="InterPro" id="IPR011705">
    <property type="entry name" value="BACK"/>
</dbReference>
<dbReference type="PANTHER" id="PTHR45774">
    <property type="entry name" value="BTB/POZ DOMAIN-CONTAINING"/>
    <property type="match status" value="1"/>
</dbReference>
<dbReference type="PROSITE" id="PS50097">
    <property type="entry name" value="BTB"/>
    <property type="match status" value="1"/>
</dbReference>
<dbReference type="AlphaFoldDB" id="A0A914PQM6"/>
<feature type="domain" description="BTB" evidence="1">
    <location>
        <begin position="26"/>
        <end position="92"/>
    </location>
</feature>
<dbReference type="InterPro" id="IPR011333">
    <property type="entry name" value="SKP1/BTB/POZ_sf"/>
</dbReference>
<dbReference type="InterPro" id="IPR000210">
    <property type="entry name" value="BTB/POZ_dom"/>
</dbReference>
<protein>
    <submittedName>
        <fullName evidence="3">BTB domain-containing protein</fullName>
    </submittedName>
</protein>
<dbReference type="Proteomes" id="UP000887578">
    <property type="component" value="Unplaced"/>
</dbReference>
<dbReference type="Pfam" id="PF07707">
    <property type="entry name" value="BACK"/>
    <property type="match status" value="1"/>
</dbReference>
<organism evidence="2 3">
    <name type="scientific">Panagrolaimus davidi</name>
    <dbReference type="NCBI Taxonomy" id="227884"/>
    <lineage>
        <taxon>Eukaryota</taxon>
        <taxon>Metazoa</taxon>
        <taxon>Ecdysozoa</taxon>
        <taxon>Nematoda</taxon>
        <taxon>Chromadorea</taxon>
        <taxon>Rhabditida</taxon>
        <taxon>Tylenchina</taxon>
        <taxon>Panagrolaimomorpha</taxon>
        <taxon>Panagrolaimoidea</taxon>
        <taxon>Panagrolaimidae</taxon>
        <taxon>Panagrolaimus</taxon>
    </lineage>
</organism>
<sequence length="267" mass="31617">MCSKDFLQEMQRKFNEAFESQIPELFDIVFDVDGQKLYADKLRLTLASTTFESMLSDRWTSKNDIISIKDYLFNDFKELLSFIYSGKCNLNDSNIMAMLDMAEFYQIKHLKELCDAYLSRADIKLTNIFDFMEISNKYLMKQIKKPIQDFINQQFTGFVKSYEFLNANKTIIEEFVSYDLISLNEIFQAVYEWAEVQAVKIQKESNDETFYMNDAIKTQLAEVFPYILFKKMELRFFNTLAISKAFLFTSDQLNDIFNSYVKCEFLI</sequence>
<proteinExistence type="predicted"/>
<name>A0A914PQM6_9BILA</name>
<dbReference type="SMART" id="SM00225">
    <property type="entry name" value="BTB"/>
    <property type="match status" value="1"/>
</dbReference>
<dbReference type="SUPFAM" id="SSF54695">
    <property type="entry name" value="POZ domain"/>
    <property type="match status" value="1"/>
</dbReference>
<keyword evidence="2" id="KW-1185">Reference proteome</keyword>